<reference evidence="11" key="1">
    <citation type="journal article" date="2019" name="Int. J. Syst. Evol. Microbiol.">
        <title>The Global Catalogue of Microorganisms (GCM) 10K type strain sequencing project: providing services to taxonomists for standard genome sequencing and annotation.</title>
        <authorList>
            <consortium name="The Broad Institute Genomics Platform"/>
            <consortium name="The Broad Institute Genome Sequencing Center for Infectious Disease"/>
            <person name="Wu L."/>
            <person name="Ma J."/>
        </authorList>
    </citation>
    <scope>NUCLEOTIDE SEQUENCE [LARGE SCALE GENOMIC DNA]</scope>
    <source>
        <strain evidence="11">JCM 31202</strain>
    </source>
</reference>
<dbReference type="EMBL" id="JBHTJA010000163">
    <property type="protein sequence ID" value="MFD0905755.1"/>
    <property type="molecule type" value="Genomic_DNA"/>
</dbReference>
<evidence type="ECO:0000256" key="9">
    <source>
        <dbReference type="SAM" id="Phobius"/>
    </source>
</evidence>
<feature type="compositionally biased region" description="Basic and acidic residues" evidence="8">
    <location>
        <begin position="1"/>
        <end position="11"/>
    </location>
</feature>
<keyword evidence="4" id="KW-1003">Cell membrane</keyword>
<evidence type="ECO:0000313" key="11">
    <source>
        <dbReference type="Proteomes" id="UP001596972"/>
    </source>
</evidence>
<feature type="transmembrane region" description="Helical" evidence="9">
    <location>
        <begin position="373"/>
        <end position="394"/>
    </location>
</feature>
<feature type="transmembrane region" description="Helical" evidence="9">
    <location>
        <begin position="280"/>
        <end position="299"/>
    </location>
</feature>
<dbReference type="InterPro" id="IPR002549">
    <property type="entry name" value="AI-2E-like"/>
</dbReference>
<accession>A0ABW3F0V5</accession>
<dbReference type="RefSeq" id="WP_378306985.1">
    <property type="nucleotide sequence ID" value="NZ_JBHTJA010000163.1"/>
</dbReference>
<dbReference type="PANTHER" id="PTHR21716">
    <property type="entry name" value="TRANSMEMBRANE PROTEIN"/>
    <property type="match status" value="1"/>
</dbReference>
<keyword evidence="3" id="KW-0813">Transport</keyword>
<evidence type="ECO:0000256" key="3">
    <source>
        <dbReference type="ARBA" id="ARBA00022448"/>
    </source>
</evidence>
<name>A0ABW3F0V5_9ACTN</name>
<keyword evidence="7 9" id="KW-0472">Membrane</keyword>
<evidence type="ECO:0000256" key="6">
    <source>
        <dbReference type="ARBA" id="ARBA00022989"/>
    </source>
</evidence>
<feature type="region of interest" description="Disordered" evidence="8">
    <location>
        <begin position="1"/>
        <end position="66"/>
    </location>
</feature>
<dbReference type="Pfam" id="PF01594">
    <property type="entry name" value="AI-2E_transport"/>
    <property type="match status" value="1"/>
</dbReference>
<protein>
    <submittedName>
        <fullName evidence="10">AI-2E family transporter</fullName>
    </submittedName>
</protein>
<sequence length="459" mass="47913">MPDPPGDRPEDAPAGGTTGTATGTETGAATGTATGGGATAAAPGGAVPPGSPPAGPPNGYAGRNGAGDPRRMPPWLPKAFVLAGAITLAFVAGLWIVERLRDLLVLLLISLFLAFAIEPAVNWLARRGWRRGAGTALMFLVIAACLAGFLGGIGSLLATQASNLIDEFPGYVTAVIDWINGTFGTELSRETVFQRLPTVTEQLSGQLSALAGNVWVIGTTAFEVVFKGLAVLLFTFYLSAEGPQFRRTVCSVLPPHRQRQVLTAWEIAVDKTGGYIYSRALLALVSGVAHYIAMALLGVPYAATLALWAGVLSQFIPVIGTYLAGAVPVLVALTVAPSTALWMLLFIVGYQQLENYLLQPRITARTMDMHPAVAFGLVLAGAAVVGPAGVLLALPLGASLQAFAGAYIRRYDVEEHPLTEPPARRVPRWRRRERGEPPGERTGDGTGEGPGGPPGPGRG</sequence>
<keyword evidence="6 9" id="KW-1133">Transmembrane helix</keyword>
<feature type="compositionally biased region" description="Low complexity" evidence="8">
    <location>
        <begin position="57"/>
        <end position="66"/>
    </location>
</feature>
<gene>
    <name evidence="10" type="ORF">ACFQ11_35650</name>
</gene>
<keyword evidence="5 9" id="KW-0812">Transmembrane</keyword>
<comment type="caution">
    <text evidence="10">The sequence shown here is derived from an EMBL/GenBank/DDBJ whole genome shotgun (WGS) entry which is preliminary data.</text>
</comment>
<feature type="transmembrane region" description="Helical" evidence="9">
    <location>
        <begin position="79"/>
        <end position="97"/>
    </location>
</feature>
<feature type="transmembrane region" description="Helical" evidence="9">
    <location>
        <begin position="214"/>
        <end position="238"/>
    </location>
</feature>
<keyword evidence="11" id="KW-1185">Reference proteome</keyword>
<feature type="transmembrane region" description="Helical" evidence="9">
    <location>
        <begin position="103"/>
        <end position="125"/>
    </location>
</feature>
<comment type="subcellular location">
    <subcellularLocation>
        <location evidence="1">Cell membrane</location>
        <topology evidence="1">Multi-pass membrane protein</topology>
    </subcellularLocation>
</comment>
<feature type="compositionally biased region" description="Low complexity" evidence="8">
    <location>
        <begin position="12"/>
        <end position="32"/>
    </location>
</feature>
<organism evidence="10 11">
    <name type="scientific">Actinomadura sediminis</name>
    <dbReference type="NCBI Taxonomy" id="1038904"/>
    <lineage>
        <taxon>Bacteria</taxon>
        <taxon>Bacillati</taxon>
        <taxon>Actinomycetota</taxon>
        <taxon>Actinomycetes</taxon>
        <taxon>Streptosporangiales</taxon>
        <taxon>Thermomonosporaceae</taxon>
        <taxon>Actinomadura</taxon>
    </lineage>
</organism>
<feature type="transmembrane region" description="Helical" evidence="9">
    <location>
        <begin position="137"/>
        <end position="158"/>
    </location>
</feature>
<feature type="compositionally biased region" description="Basic and acidic residues" evidence="8">
    <location>
        <begin position="433"/>
        <end position="443"/>
    </location>
</feature>
<comment type="similarity">
    <text evidence="2">Belongs to the autoinducer-2 exporter (AI-2E) (TC 2.A.86) family.</text>
</comment>
<dbReference type="Proteomes" id="UP001596972">
    <property type="component" value="Unassembled WGS sequence"/>
</dbReference>
<dbReference type="PANTHER" id="PTHR21716:SF53">
    <property type="entry name" value="PERMEASE PERM-RELATED"/>
    <property type="match status" value="1"/>
</dbReference>
<evidence type="ECO:0000256" key="2">
    <source>
        <dbReference type="ARBA" id="ARBA00009773"/>
    </source>
</evidence>
<feature type="region of interest" description="Disordered" evidence="8">
    <location>
        <begin position="418"/>
        <end position="459"/>
    </location>
</feature>
<evidence type="ECO:0000256" key="1">
    <source>
        <dbReference type="ARBA" id="ARBA00004651"/>
    </source>
</evidence>
<feature type="transmembrane region" description="Helical" evidence="9">
    <location>
        <begin position="330"/>
        <end position="353"/>
    </location>
</feature>
<proteinExistence type="inferred from homology"/>
<evidence type="ECO:0000313" key="10">
    <source>
        <dbReference type="EMBL" id="MFD0905755.1"/>
    </source>
</evidence>
<evidence type="ECO:0000256" key="5">
    <source>
        <dbReference type="ARBA" id="ARBA00022692"/>
    </source>
</evidence>
<evidence type="ECO:0000256" key="4">
    <source>
        <dbReference type="ARBA" id="ARBA00022475"/>
    </source>
</evidence>
<evidence type="ECO:0000256" key="8">
    <source>
        <dbReference type="SAM" id="MobiDB-lite"/>
    </source>
</evidence>
<evidence type="ECO:0000256" key="7">
    <source>
        <dbReference type="ARBA" id="ARBA00023136"/>
    </source>
</evidence>